<proteinExistence type="predicted"/>
<accession>A0ABY5XR62</accession>
<name>A0ABY5XR62_RHISU</name>
<gene>
    <name evidence="1" type="ORF">N2599_29655</name>
</gene>
<evidence type="ECO:0000313" key="1">
    <source>
        <dbReference type="EMBL" id="UWU16975.1"/>
    </source>
</evidence>
<protein>
    <submittedName>
        <fullName evidence="1">Uncharacterized protein</fullName>
    </submittedName>
</protein>
<geneLocation type="plasmid" evidence="1 2">
    <name>pWSM1592_1</name>
</geneLocation>
<dbReference type="Proteomes" id="UP001060123">
    <property type="component" value="Plasmid pWSM1592_1"/>
</dbReference>
<dbReference type="EMBL" id="CP104144">
    <property type="protein sequence ID" value="UWU16975.1"/>
    <property type="molecule type" value="Genomic_DNA"/>
</dbReference>
<sequence>MAADDQSIREAGAYGHAVESYVLASNPCDLIEQISLPISHLARRVNGKGTERTLVFDEGKAIVRGFEGGLLLWVCASNLVVRHALQILLESSLFLATSENRLMISWYPTAGEPFVVIEGLLGHIITIPPVKRGDDCQTICKTTASDVKNCPALREDQ</sequence>
<reference evidence="1" key="1">
    <citation type="submission" date="2022-09" db="EMBL/GenBank/DDBJ databases">
        <title>Australian commercial rhizobial inoculants.</title>
        <authorList>
            <person name="Kohlmeier M.G."/>
            <person name="O'Hara G.W."/>
            <person name="Colombi E."/>
            <person name="Ramsay J.P."/>
            <person name="Terpolilli J."/>
        </authorList>
    </citation>
    <scope>NUCLEOTIDE SEQUENCE</scope>
    <source>
        <strain evidence="1">WSM1592</strain>
        <plasmid evidence="1">pWSM1592_1</plasmid>
    </source>
</reference>
<dbReference type="RefSeq" id="WP_156915351.1">
    <property type="nucleotide sequence ID" value="NZ_CP104144.1"/>
</dbReference>
<organism evidence="1 2">
    <name type="scientific">Rhizobium sullae</name>
    <name type="common">Rhizobium hedysari</name>
    <dbReference type="NCBI Taxonomy" id="50338"/>
    <lineage>
        <taxon>Bacteria</taxon>
        <taxon>Pseudomonadati</taxon>
        <taxon>Pseudomonadota</taxon>
        <taxon>Alphaproteobacteria</taxon>
        <taxon>Hyphomicrobiales</taxon>
        <taxon>Rhizobiaceae</taxon>
        <taxon>Rhizobium/Agrobacterium group</taxon>
        <taxon>Rhizobium</taxon>
    </lineage>
</organism>
<evidence type="ECO:0000313" key="2">
    <source>
        <dbReference type="Proteomes" id="UP001060123"/>
    </source>
</evidence>
<keyword evidence="2" id="KW-1185">Reference proteome</keyword>
<keyword evidence="1" id="KW-0614">Plasmid</keyword>